<name>A0A1Q2ZZN2_ZYGRO</name>
<dbReference type="Pfam" id="PF11001">
    <property type="entry name" value="AFUB_07903_YDR124W_hel"/>
    <property type="match status" value="1"/>
</dbReference>
<protein>
    <recommendedName>
        <fullName evidence="1">Subtelomeric hrmA-associated cluster protein AFUB-079030/YDR124W-like helical bundle domain-containing protein</fullName>
    </recommendedName>
</protein>
<dbReference type="InterPro" id="IPR047092">
    <property type="entry name" value="AFUB_07903/YDR124W-like_hel"/>
</dbReference>
<dbReference type="eggNOG" id="ENOG502S0ES">
    <property type="taxonomic scope" value="Eukaryota"/>
</dbReference>
<evidence type="ECO:0000313" key="2">
    <source>
        <dbReference type="EMBL" id="GAV48872.1"/>
    </source>
</evidence>
<gene>
    <name evidence="2" type="ORF">ZYGR_0N02770</name>
</gene>
<feature type="domain" description="Subtelomeric hrmA-associated cluster protein AFUB-079030/YDR124W-like helical bundle" evidence="1">
    <location>
        <begin position="98"/>
        <end position="215"/>
    </location>
</feature>
<dbReference type="OrthoDB" id="5338458at2759"/>
<sequence>MVYTNKHISMMTTNKFNEIAVFLLKEGYEFSIFVKDKIDSNSNCKFSQAYVTTAVEDILPIGVWDLVDGEKIIKYDSKLCAPQNHYPTIPLPLTNLIVVEKYVHGALKLLRQVPCKAIAKAWIKAIEPRKKTKYPYIKGDIAKPSWWPHDVEHREPDHLQKADRLKLMCGILIKVLPHIGCLEVVEELLRSTLALSLFKKDPDKDNLISSIFEIPKVLCNPVKMEKPTVEVIDLSYFKKRCKEANSGIVTTNREIHHLHHAHQTAKVTQTPPSTAPRLMDHFENCNLSPPVLIDLLMENDPDLDNYIDVINIVSSPSSKS</sequence>
<dbReference type="AlphaFoldDB" id="A0A1Q2ZZN2"/>
<dbReference type="OMA" id="KKTKYPY"/>
<dbReference type="PANTHER" id="PTHR36102:SF1">
    <property type="entry name" value="YDR124W-LIKE HELICAL BUNDLE DOMAIN-CONTAINING PROTEIN"/>
    <property type="match status" value="1"/>
</dbReference>
<evidence type="ECO:0000259" key="1">
    <source>
        <dbReference type="Pfam" id="PF11001"/>
    </source>
</evidence>
<reference evidence="2 3" key="1">
    <citation type="submission" date="2016-08" db="EMBL/GenBank/DDBJ databases">
        <title>Draft genome sequence of allopolyploid Zygosaccharomyces rouxii.</title>
        <authorList>
            <person name="Watanabe J."/>
            <person name="Uehara K."/>
            <person name="Mogi Y."/>
            <person name="Tsukioka Y."/>
        </authorList>
    </citation>
    <scope>NUCLEOTIDE SEQUENCE [LARGE SCALE GENOMIC DNA]</scope>
    <source>
        <strain evidence="2 3">NBRC 110957</strain>
    </source>
</reference>
<proteinExistence type="predicted"/>
<dbReference type="Proteomes" id="UP000187013">
    <property type="component" value="Unassembled WGS sequence"/>
</dbReference>
<dbReference type="EMBL" id="BDGX01000014">
    <property type="protein sequence ID" value="GAV48872.1"/>
    <property type="molecule type" value="Genomic_DNA"/>
</dbReference>
<dbReference type="PANTHER" id="PTHR36102">
    <property type="entry name" value="CHROMOSOME 10, WHOLE GENOME SHOTGUN SEQUENCE"/>
    <property type="match status" value="1"/>
</dbReference>
<evidence type="ECO:0000313" key="3">
    <source>
        <dbReference type="Proteomes" id="UP000187013"/>
    </source>
</evidence>
<accession>A0A1Q2ZZN2</accession>
<dbReference type="InterPro" id="IPR021264">
    <property type="entry name" value="AFUB_079030/YDR124W-like"/>
</dbReference>
<organism evidence="2 3">
    <name type="scientific">Zygosaccharomyces rouxii</name>
    <dbReference type="NCBI Taxonomy" id="4956"/>
    <lineage>
        <taxon>Eukaryota</taxon>
        <taxon>Fungi</taxon>
        <taxon>Dikarya</taxon>
        <taxon>Ascomycota</taxon>
        <taxon>Saccharomycotina</taxon>
        <taxon>Saccharomycetes</taxon>
        <taxon>Saccharomycetales</taxon>
        <taxon>Saccharomycetaceae</taxon>
        <taxon>Zygosaccharomyces</taxon>
    </lineage>
</organism>
<dbReference type="GO" id="GO:0005739">
    <property type="term" value="C:mitochondrion"/>
    <property type="evidence" value="ECO:0007669"/>
    <property type="project" value="EnsemblFungi"/>
</dbReference>
<comment type="caution">
    <text evidence="2">The sequence shown here is derived from an EMBL/GenBank/DDBJ whole genome shotgun (WGS) entry which is preliminary data.</text>
</comment>